<sequence length="241" mass="26279">MKTLNTLKAKIFIVALIASAFTFQSNAQTCATTLTSKTGKVYSVNPANITTKATSDKVTIRIKKTAGKAETQVNIYVNNVMQQNKTIEFDNGKYTTGYRTATLNNVKNKNIKVKVVNQSVGNTFSYKLKIDGASSSLASTGGKVVGSLVGQTNKTIYTNNSCTNKARIVVRRNSGKARGNIRVWEKNGSSWSLLNQYNQTLEKSESQKVFTVNSNKPLKVELRNVSIGNNLGYTMNALAAN</sequence>
<dbReference type="Proteomes" id="UP000199321">
    <property type="component" value="Unassembled WGS sequence"/>
</dbReference>
<dbReference type="OrthoDB" id="1434292at2"/>
<accession>A0A1G7BV17</accession>
<dbReference type="STRING" id="227084.SAMN05421855_10136"/>
<keyword evidence="3" id="KW-1185">Reference proteome</keyword>
<keyword evidence="1" id="KW-0732">Signal</keyword>
<proteinExistence type="predicted"/>
<evidence type="ECO:0000313" key="2">
    <source>
        <dbReference type="EMBL" id="SDE30971.1"/>
    </source>
</evidence>
<evidence type="ECO:0000313" key="3">
    <source>
        <dbReference type="Proteomes" id="UP000199321"/>
    </source>
</evidence>
<reference evidence="2 3" key="1">
    <citation type="submission" date="2016-10" db="EMBL/GenBank/DDBJ databases">
        <authorList>
            <person name="de Groot N.N."/>
        </authorList>
    </citation>
    <scope>NUCLEOTIDE SEQUENCE [LARGE SCALE GENOMIC DNA]</scope>
    <source>
        <strain evidence="2 3">DSM 16195</strain>
    </source>
</reference>
<protein>
    <submittedName>
        <fullName evidence="2">Uncharacterized protein</fullName>
    </submittedName>
</protein>
<feature type="chain" id="PRO_5011443549" evidence="1">
    <location>
        <begin position="28"/>
        <end position="241"/>
    </location>
</feature>
<dbReference type="RefSeq" id="WP_093139251.1">
    <property type="nucleotide sequence ID" value="NZ_BMWO01000001.1"/>
</dbReference>
<name>A0A1G7BV17_9FLAO</name>
<organism evidence="2 3">
    <name type="scientific">Ulvibacter litoralis</name>
    <dbReference type="NCBI Taxonomy" id="227084"/>
    <lineage>
        <taxon>Bacteria</taxon>
        <taxon>Pseudomonadati</taxon>
        <taxon>Bacteroidota</taxon>
        <taxon>Flavobacteriia</taxon>
        <taxon>Flavobacteriales</taxon>
        <taxon>Flavobacteriaceae</taxon>
        <taxon>Ulvibacter</taxon>
    </lineage>
</organism>
<feature type="signal peptide" evidence="1">
    <location>
        <begin position="1"/>
        <end position="27"/>
    </location>
</feature>
<evidence type="ECO:0000256" key="1">
    <source>
        <dbReference type="SAM" id="SignalP"/>
    </source>
</evidence>
<gene>
    <name evidence="2" type="ORF">SAMN05421855_10136</name>
</gene>
<dbReference type="EMBL" id="FNBA01000001">
    <property type="protein sequence ID" value="SDE30971.1"/>
    <property type="molecule type" value="Genomic_DNA"/>
</dbReference>
<dbReference type="AlphaFoldDB" id="A0A1G7BV17"/>